<proteinExistence type="predicted"/>
<comment type="caution">
    <text evidence="1">The sequence shown here is derived from an EMBL/GenBank/DDBJ whole genome shotgun (WGS) entry which is preliminary data.</text>
</comment>
<keyword evidence="2" id="KW-1185">Reference proteome</keyword>
<dbReference type="AlphaFoldDB" id="A0A917E4C7"/>
<dbReference type="Proteomes" id="UP000644699">
    <property type="component" value="Unassembled WGS sequence"/>
</dbReference>
<evidence type="ECO:0000313" key="2">
    <source>
        <dbReference type="Proteomes" id="UP000644699"/>
    </source>
</evidence>
<accession>A0A917E4C7</accession>
<gene>
    <name evidence="1" type="ORF">GCM10011390_18970</name>
</gene>
<reference evidence="1" key="2">
    <citation type="submission" date="2020-09" db="EMBL/GenBank/DDBJ databases">
        <authorList>
            <person name="Sun Q."/>
            <person name="Zhou Y."/>
        </authorList>
    </citation>
    <scope>NUCLEOTIDE SEQUENCE</scope>
    <source>
        <strain evidence="1">CGMCC 1.15367</strain>
    </source>
</reference>
<sequence length="90" mass="9172">MRNGEALSFAFLASLLGGCAAGPATVVRTPLAERIPASLTTCAARPEPGAADRQSDVAAFVVELDAAGEDCRGKVDAIRKIVAEDTGRTG</sequence>
<reference evidence="1" key="1">
    <citation type="journal article" date="2014" name="Int. J. Syst. Evol. Microbiol.">
        <title>Complete genome sequence of Corynebacterium casei LMG S-19264T (=DSM 44701T), isolated from a smear-ripened cheese.</title>
        <authorList>
            <consortium name="US DOE Joint Genome Institute (JGI-PGF)"/>
            <person name="Walter F."/>
            <person name="Albersmeier A."/>
            <person name="Kalinowski J."/>
            <person name="Ruckert C."/>
        </authorList>
    </citation>
    <scope>NUCLEOTIDE SEQUENCE</scope>
    <source>
        <strain evidence="1">CGMCC 1.15367</strain>
    </source>
</reference>
<protein>
    <submittedName>
        <fullName evidence="1">Uncharacterized protein</fullName>
    </submittedName>
</protein>
<evidence type="ECO:0000313" key="1">
    <source>
        <dbReference type="EMBL" id="GGE00374.1"/>
    </source>
</evidence>
<name>A0A917E4C7_9HYPH</name>
<dbReference type="PROSITE" id="PS51257">
    <property type="entry name" value="PROKAR_LIPOPROTEIN"/>
    <property type="match status" value="1"/>
</dbReference>
<dbReference type="RefSeq" id="WP_188907969.1">
    <property type="nucleotide sequence ID" value="NZ_BMIQ01000002.1"/>
</dbReference>
<dbReference type="EMBL" id="BMIQ01000002">
    <property type="protein sequence ID" value="GGE00374.1"/>
    <property type="molecule type" value="Genomic_DNA"/>
</dbReference>
<organism evidence="1 2">
    <name type="scientific">Aureimonas endophytica</name>
    <dbReference type="NCBI Taxonomy" id="2027858"/>
    <lineage>
        <taxon>Bacteria</taxon>
        <taxon>Pseudomonadati</taxon>
        <taxon>Pseudomonadota</taxon>
        <taxon>Alphaproteobacteria</taxon>
        <taxon>Hyphomicrobiales</taxon>
        <taxon>Aurantimonadaceae</taxon>
        <taxon>Aureimonas</taxon>
    </lineage>
</organism>